<evidence type="ECO:0000313" key="3">
    <source>
        <dbReference type="EMBL" id="MBE9076509.1"/>
    </source>
</evidence>
<comment type="caution">
    <text evidence="3">The sequence shown here is derived from an EMBL/GenBank/DDBJ whole genome shotgun (WGS) entry which is preliminary data.</text>
</comment>
<name>A0A8J7AKT6_9CYAN</name>
<dbReference type="AlphaFoldDB" id="A0A8J7AKT6"/>
<keyword evidence="2" id="KW-0732">Signal</keyword>
<gene>
    <name evidence="3" type="ORF">IQ241_04230</name>
</gene>
<evidence type="ECO:0000313" key="4">
    <source>
        <dbReference type="Proteomes" id="UP000636505"/>
    </source>
</evidence>
<proteinExistence type="predicted"/>
<protein>
    <recommendedName>
        <fullName evidence="5">DUF4878 domain-containing protein</fullName>
    </recommendedName>
</protein>
<organism evidence="3 4">
    <name type="scientific">Vasconcelosia minhoensis LEGE 07310</name>
    <dbReference type="NCBI Taxonomy" id="915328"/>
    <lineage>
        <taxon>Bacteria</taxon>
        <taxon>Bacillati</taxon>
        <taxon>Cyanobacteriota</taxon>
        <taxon>Cyanophyceae</taxon>
        <taxon>Nodosilineales</taxon>
        <taxon>Cymatolegaceae</taxon>
        <taxon>Vasconcelosia</taxon>
        <taxon>Vasconcelosia minhoensis</taxon>
    </lineage>
</organism>
<dbReference type="EMBL" id="JADEXG010000006">
    <property type="protein sequence ID" value="MBE9076509.1"/>
    <property type="molecule type" value="Genomic_DNA"/>
</dbReference>
<keyword evidence="4" id="KW-1185">Reference proteome</keyword>
<evidence type="ECO:0008006" key="5">
    <source>
        <dbReference type="Google" id="ProtNLM"/>
    </source>
</evidence>
<feature type="chain" id="PRO_5035212527" description="DUF4878 domain-containing protein" evidence="2">
    <location>
        <begin position="23"/>
        <end position="173"/>
    </location>
</feature>
<accession>A0A8J7AKT6</accession>
<sequence length="173" mass="18432">MRKLAIATVTAILVPAATITSAQDSGLTPENAVSQISQAAADRDLSKIQSFCRGNSEELALFFCNISEQDSEVVDLVLQSYANLATSGERQIAENQARIPVVASIGNEQGEEAMLVLANEGGSWYLFDIVPTESNDNISNIEEQSEAESNNSSDGESLDDTPTNVTPSESTTE</sequence>
<feature type="compositionally biased region" description="Polar residues" evidence="1">
    <location>
        <begin position="160"/>
        <end position="173"/>
    </location>
</feature>
<dbReference type="Proteomes" id="UP000636505">
    <property type="component" value="Unassembled WGS sequence"/>
</dbReference>
<feature type="signal peptide" evidence="2">
    <location>
        <begin position="1"/>
        <end position="22"/>
    </location>
</feature>
<feature type="compositionally biased region" description="Low complexity" evidence="1">
    <location>
        <begin position="137"/>
        <end position="153"/>
    </location>
</feature>
<feature type="region of interest" description="Disordered" evidence="1">
    <location>
        <begin position="136"/>
        <end position="173"/>
    </location>
</feature>
<evidence type="ECO:0000256" key="1">
    <source>
        <dbReference type="SAM" id="MobiDB-lite"/>
    </source>
</evidence>
<evidence type="ECO:0000256" key="2">
    <source>
        <dbReference type="SAM" id="SignalP"/>
    </source>
</evidence>
<dbReference type="RefSeq" id="WP_193905168.1">
    <property type="nucleotide sequence ID" value="NZ_JADEXG010000006.1"/>
</dbReference>
<reference evidence="3" key="1">
    <citation type="submission" date="2020-10" db="EMBL/GenBank/DDBJ databases">
        <authorList>
            <person name="Castelo-Branco R."/>
            <person name="Eusebio N."/>
            <person name="Adriana R."/>
            <person name="Vieira A."/>
            <person name="Brugerolle De Fraissinette N."/>
            <person name="Rezende De Castro R."/>
            <person name="Schneider M.P."/>
            <person name="Vasconcelos V."/>
            <person name="Leao P.N."/>
        </authorList>
    </citation>
    <scope>NUCLEOTIDE SEQUENCE</scope>
    <source>
        <strain evidence="3">LEGE 07310</strain>
    </source>
</reference>